<sequence>MELGKSNSSELGYIKCNYNETTTEIEINECNVYFVKQSETRNFSIGHLYKLNKGINCQFTKYLINLTPNNSQVDTFKVTVHNLSIKFQDVNRTCEKPNPRNTNFTDISIQYNSDELIYPCKLNDTNGATESSTFVTSNPIVTTLTIQSSSAVKTSSVTIKITSTTTKTSSTTTKTSSTATVTAEISTESVTNVSSNNNETHFYNRGLKMPKSGVGPILIIMFLAILICLLIDAYIYRQKKSKDEQN</sequence>
<evidence type="ECO:0000313" key="2">
    <source>
        <dbReference type="EMBL" id="KII65734.1"/>
    </source>
</evidence>
<feature type="transmembrane region" description="Helical" evidence="1">
    <location>
        <begin position="214"/>
        <end position="236"/>
    </location>
</feature>
<dbReference type="EMBL" id="JWZT01003736">
    <property type="protein sequence ID" value="KII65734.1"/>
    <property type="molecule type" value="Genomic_DNA"/>
</dbReference>
<keyword evidence="1" id="KW-1133">Transmembrane helix</keyword>
<gene>
    <name evidence="2" type="ORF">RF11_00255</name>
</gene>
<proteinExistence type="predicted"/>
<dbReference type="Proteomes" id="UP000031668">
    <property type="component" value="Unassembled WGS sequence"/>
</dbReference>
<evidence type="ECO:0000256" key="1">
    <source>
        <dbReference type="SAM" id="Phobius"/>
    </source>
</evidence>
<reference evidence="2 3" key="1">
    <citation type="journal article" date="2014" name="Genome Biol. Evol.">
        <title>The genome of the myxosporean Thelohanellus kitauei shows adaptations to nutrient acquisition within its fish host.</title>
        <authorList>
            <person name="Yang Y."/>
            <person name="Xiong J."/>
            <person name="Zhou Z."/>
            <person name="Huo F."/>
            <person name="Miao W."/>
            <person name="Ran C."/>
            <person name="Liu Y."/>
            <person name="Zhang J."/>
            <person name="Feng J."/>
            <person name="Wang M."/>
            <person name="Wang M."/>
            <person name="Wang L."/>
            <person name="Yao B."/>
        </authorList>
    </citation>
    <scope>NUCLEOTIDE SEQUENCE [LARGE SCALE GENOMIC DNA]</scope>
    <source>
        <strain evidence="2">Wuqing</strain>
    </source>
</reference>
<name>A0A0C2IK18_THEKT</name>
<keyword evidence="1" id="KW-0472">Membrane</keyword>
<comment type="caution">
    <text evidence="2">The sequence shown here is derived from an EMBL/GenBank/DDBJ whole genome shotgun (WGS) entry which is preliminary data.</text>
</comment>
<keyword evidence="1" id="KW-0812">Transmembrane</keyword>
<keyword evidence="3" id="KW-1185">Reference proteome</keyword>
<protein>
    <submittedName>
        <fullName evidence="2">Uncharacterized protein</fullName>
    </submittedName>
</protein>
<evidence type="ECO:0000313" key="3">
    <source>
        <dbReference type="Proteomes" id="UP000031668"/>
    </source>
</evidence>
<organism evidence="2 3">
    <name type="scientific">Thelohanellus kitauei</name>
    <name type="common">Myxosporean</name>
    <dbReference type="NCBI Taxonomy" id="669202"/>
    <lineage>
        <taxon>Eukaryota</taxon>
        <taxon>Metazoa</taxon>
        <taxon>Cnidaria</taxon>
        <taxon>Myxozoa</taxon>
        <taxon>Myxosporea</taxon>
        <taxon>Bivalvulida</taxon>
        <taxon>Platysporina</taxon>
        <taxon>Myxobolidae</taxon>
        <taxon>Thelohanellus</taxon>
    </lineage>
</organism>
<accession>A0A0C2IK18</accession>
<dbReference type="AlphaFoldDB" id="A0A0C2IK18"/>